<dbReference type="EnsemblProtists" id="EOD04391">
    <property type="protein sequence ID" value="EOD04391"/>
    <property type="gene ID" value="EMIHUDRAFT_107768"/>
</dbReference>
<feature type="compositionally biased region" description="Pro residues" evidence="1">
    <location>
        <begin position="325"/>
        <end position="364"/>
    </location>
</feature>
<evidence type="ECO:0000313" key="4">
    <source>
        <dbReference type="Proteomes" id="UP000013827"/>
    </source>
</evidence>
<dbReference type="HOGENOM" id="CLU_306630_0_0_1"/>
<reference evidence="4" key="1">
    <citation type="journal article" date="2013" name="Nature">
        <title>Pan genome of the phytoplankton Emiliania underpins its global distribution.</title>
        <authorList>
            <person name="Read B.A."/>
            <person name="Kegel J."/>
            <person name="Klute M.J."/>
            <person name="Kuo A."/>
            <person name="Lefebvre S.C."/>
            <person name="Maumus F."/>
            <person name="Mayer C."/>
            <person name="Miller J."/>
            <person name="Monier A."/>
            <person name="Salamov A."/>
            <person name="Young J."/>
            <person name="Aguilar M."/>
            <person name="Claverie J.M."/>
            <person name="Frickenhaus S."/>
            <person name="Gonzalez K."/>
            <person name="Herman E.K."/>
            <person name="Lin Y.C."/>
            <person name="Napier J."/>
            <person name="Ogata H."/>
            <person name="Sarno A.F."/>
            <person name="Shmutz J."/>
            <person name="Schroeder D."/>
            <person name="de Vargas C."/>
            <person name="Verret F."/>
            <person name="von Dassow P."/>
            <person name="Valentin K."/>
            <person name="Van de Peer Y."/>
            <person name="Wheeler G."/>
            <person name="Dacks J.B."/>
            <person name="Delwiche C.F."/>
            <person name="Dyhrman S.T."/>
            <person name="Glockner G."/>
            <person name="John U."/>
            <person name="Richards T."/>
            <person name="Worden A.Z."/>
            <person name="Zhang X."/>
            <person name="Grigoriev I.V."/>
            <person name="Allen A.E."/>
            <person name="Bidle K."/>
            <person name="Borodovsky M."/>
            <person name="Bowler C."/>
            <person name="Brownlee C."/>
            <person name="Cock J.M."/>
            <person name="Elias M."/>
            <person name="Gladyshev V.N."/>
            <person name="Groth M."/>
            <person name="Guda C."/>
            <person name="Hadaegh A."/>
            <person name="Iglesias-Rodriguez M.D."/>
            <person name="Jenkins J."/>
            <person name="Jones B.M."/>
            <person name="Lawson T."/>
            <person name="Leese F."/>
            <person name="Lindquist E."/>
            <person name="Lobanov A."/>
            <person name="Lomsadze A."/>
            <person name="Malik S.B."/>
            <person name="Marsh M.E."/>
            <person name="Mackinder L."/>
            <person name="Mock T."/>
            <person name="Mueller-Roeber B."/>
            <person name="Pagarete A."/>
            <person name="Parker M."/>
            <person name="Probert I."/>
            <person name="Quesneville H."/>
            <person name="Raines C."/>
            <person name="Rensing S.A."/>
            <person name="Riano-Pachon D.M."/>
            <person name="Richier S."/>
            <person name="Rokitta S."/>
            <person name="Shiraiwa Y."/>
            <person name="Soanes D.M."/>
            <person name="van der Giezen M."/>
            <person name="Wahlund T.M."/>
            <person name="Williams B."/>
            <person name="Wilson W."/>
            <person name="Wolfe G."/>
            <person name="Wurch L.L."/>
        </authorList>
    </citation>
    <scope>NUCLEOTIDE SEQUENCE</scope>
</reference>
<dbReference type="GeneID" id="17250547"/>
<sequence length="966" mass="102625">MPLRRAALFPILLLALIAYLNATCPDASGEGDPHLTFAHGGRADFRGEHGRLFNLLSAARLSINAMTEEGIFRMNEATVNGSWLTQFHALATTSAGLLQFSMFGFKISPASLLGWSNGTCAGRPFKLTGARLGHVLRDSPLQRQSCGEVQLQANHSSVTLSTPEWNFTVAPKAVPDYYHRADHISGPKVRLDAHFALRVPEASLKVSPHGLIGQSFDGSGIAVDGARDPKPRPGLNLTTKAMAEGAIVGRWEEYVMPSPFATAFAYSRFGLSRAPPRDVAALSGRKFSSGAAADAPKTTASASVDGSEEVGAATMATRRLGECEPPSPPSLSPSPPPSPSPSPPSASPSPPLPSVSPSPPPLPPSETCLPETGMTLTQDASIGDTVIFVNCYVDGLQEGSTITLDGSNYEVVALAEPSGRRRLAAKLPITLDTPLTSDVFSGESVNLTNLSVPTSTCLCSHNLTMVFPTMVFDVSASLAFPPPPSLPPPASLPFGCEDGDDEGLECGGGICRAREYCSNEIFGFPFCDGVLSGQPQFPPWDCLDREPPPWCSACDGEWRLPGPACIPCGAISGNISHEDVVASPMPFPPPSSPHSFEDVEPPARRSLQLVGQPIFEGQDVEPIFDVNAHPGSIPFLPAPDEPCDCSDGLGTRRRVEATSETTGFSDQNECSGGDGPLGRRRRVEDVKRSSAKTTGFSDQNECSDACHMHFASLSMPAPPRARRGLLASSRSIPNADAATNATWKWPFPASAPTGVGGSPASGIWAIEGFLNKTEREELVRLVLQAPEERWNTCKGEHDSDYKVREKGYKMCGSSPTLLDADGRAIVQSVRTRVAEAWGTDSTDTLGPGDLLRYKPGSPAVPVHTDVWSDSGAHGPYGSLIDSTFIVYLSDSPVETVFPLAVPAPLRVPSKAGTALTWLAVDQDGRRRPTTAHTEDLANLTGAWRNVWVIIATPTITVAVNRPRPPA</sequence>
<feature type="signal peptide" evidence="2">
    <location>
        <begin position="1"/>
        <end position="22"/>
    </location>
</feature>
<accession>A0A0D3HZF6</accession>
<feature type="chain" id="PRO_5044192978" description="Alpha-ketoglutarate-dependent dioxygenase AlkB-like domain-containing protein" evidence="2">
    <location>
        <begin position="23"/>
        <end position="966"/>
    </location>
</feature>
<protein>
    <recommendedName>
        <fullName evidence="5">Alpha-ketoglutarate-dependent dioxygenase AlkB-like domain-containing protein</fullName>
    </recommendedName>
</protein>
<keyword evidence="2" id="KW-0732">Signal</keyword>
<organism evidence="3 4">
    <name type="scientific">Emiliania huxleyi (strain CCMP1516)</name>
    <dbReference type="NCBI Taxonomy" id="280463"/>
    <lineage>
        <taxon>Eukaryota</taxon>
        <taxon>Haptista</taxon>
        <taxon>Haptophyta</taxon>
        <taxon>Prymnesiophyceae</taxon>
        <taxon>Isochrysidales</taxon>
        <taxon>Noelaerhabdaceae</taxon>
        <taxon>Emiliania</taxon>
    </lineage>
</organism>
<evidence type="ECO:0008006" key="5">
    <source>
        <dbReference type="Google" id="ProtNLM"/>
    </source>
</evidence>
<dbReference type="Proteomes" id="UP000013827">
    <property type="component" value="Unassembled WGS sequence"/>
</dbReference>
<dbReference type="Gene3D" id="2.60.120.620">
    <property type="entry name" value="q2cbj1_9rhob like domain"/>
    <property type="match status" value="1"/>
</dbReference>
<dbReference type="PaxDb" id="2903-EOD04391"/>
<reference evidence="3" key="2">
    <citation type="submission" date="2024-10" db="UniProtKB">
        <authorList>
            <consortium name="EnsemblProtists"/>
        </authorList>
    </citation>
    <scope>IDENTIFICATION</scope>
</reference>
<proteinExistence type="predicted"/>
<dbReference type="AlphaFoldDB" id="A0A0D3HZF6"/>
<keyword evidence="4" id="KW-1185">Reference proteome</keyword>
<feature type="region of interest" description="Disordered" evidence="1">
    <location>
        <begin position="656"/>
        <end position="698"/>
    </location>
</feature>
<dbReference type="KEGG" id="ehx:EMIHUDRAFT_107768"/>
<dbReference type="PANTHER" id="PTHR48148:SF2">
    <property type="entry name" value="PA14 DOMAIN-CONTAINING PROTEIN"/>
    <property type="match status" value="1"/>
</dbReference>
<dbReference type="PANTHER" id="PTHR48148">
    <property type="entry name" value="KERATINOCYTE PROLINE-RICH PROTEIN"/>
    <property type="match status" value="1"/>
</dbReference>
<name>A0A0D3HZF6_EMIH1</name>
<evidence type="ECO:0000256" key="1">
    <source>
        <dbReference type="SAM" id="MobiDB-lite"/>
    </source>
</evidence>
<dbReference type="RefSeq" id="XP_005756820.1">
    <property type="nucleotide sequence ID" value="XM_005756763.1"/>
</dbReference>
<feature type="region of interest" description="Disordered" evidence="1">
    <location>
        <begin position="287"/>
        <end position="372"/>
    </location>
</feature>
<feature type="compositionally biased region" description="Polar residues" evidence="1">
    <location>
        <begin position="658"/>
        <end position="670"/>
    </location>
</feature>
<feature type="compositionally biased region" description="Low complexity" evidence="1">
    <location>
        <begin position="291"/>
        <end position="303"/>
    </location>
</feature>
<evidence type="ECO:0000256" key="2">
    <source>
        <dbReference type="SAM" id="SignalP"/>
    </source>
</evidence>
<evidence type="ECO:0000313" key="3">
    <source>
        <dbReference type="EnsemblProtists" id="EOD04391"/>
    </source>
</evidence>